<evidence type="ECO:0000313" key="2">
    <source>
        <dbReference type="Proteomes" id="UP000219453"/>
    </source>
</evidence>
<protein>
    <submittedName>
        <fullName evidence="1">Uncharacterized protein</fullName>
    </submittedName>
</protein>
<name>A0A285NSB5_NATPI</name>
<sequence>MEEVAEEHEVSETDVRDAVEWAAEHPAEVREIIEERAESLADLEREYPDGVDPPREQSAADYRERQLDALDAIVEQFE</sequence>
<keyword evidence="2" id="KW-1185">Reference proteome</keyword>
<dbReference type="EMBL" id="OBEJ01000002">
    <property type="protein sequence ID" value="SNZ12359.1"/>
    <property type="molecule type" value="Genomic_DNA"/>
</dbReference>
<dbReference type="Proteomes" id="UP000219453">
    <property type="component" value="Unassembled WGS sequence"/>
</dbReference>
<gene>
    <name evidence="1" type="ORF">SAMN06269185_1651</name>
</gene>
<proteinExistence type="predicted"/>
<accession>A0A285NSB5</accession>
<dbReference type="AlphaFoldDB" id="A0A285NSB5"/>
<organism evidence="1 2">
    <name type="scientific">Natronoarchaeum philippinense</name>
    <dbReference type="NCBI Taxonomy" id="558529"/>
    <lineage>
        <taxon>Archaea</taxon>
        <taxon>Methanobacteriati</taxon>
        <taxon>Methanobacteriota</taxon>
        <taxon>Stenosarchaea group</taxon>
        <taxon>Halobacteria</taxon>
        <taxon>Halobacteriales</taxon>
        <taxon>Natronoarchaeaceae</taxon>
    </lineage>
</organism>
<reference evidence="1 2" key="1">
    <citation type="submission" date="2017-09" db="EMBL/GenBank/DDBJ databases">
        <authorList>
            <person name="Ehlers B."/>
            <person name="Leendertz F.H."/>
        </authorList>
    </citation>
    <scope>NUCLEOTIDE SEQUENCE [LARGE SCALE GENOMIC DNA]</scope>
    <source>
        <strain evidence="1 2">DSM 27208</strain>
    </source>
</reference>
<evidence type="ECO:0000313" key="1">
    <source>
        <dbReference type="EMBL" id="SNZ12359.1"/>
    </source>
</evidence>